<dbReference type="PANTHER" id="PTHR43155:SF2">
    <property type="entry name" value="CYCLIC DI-GMP PHOSPHODIESTERASE PA4108"/>
    <property type="match status" value="1"/>
</dbReference>
<dbReference type="Proteomes" id="UP000591941">
    <property type="component" value="Unassembled WGS sequence"/>
</dbReference>
<comment type="caution">
    <text evidence="3">The sequence shown here is derived from an EMBL/GenBank/DDBJ whole genome shotgun (WGS) entry which is preliminary data.</text>
</comment>
<dbReference type="SMART" id="SM00471">
    <property type="entry name" value="HDc"/>
    <property type="match status" value="1"/>
</dbReference>
<proteinExistence type="predicted"/>
<feature type="domain" description="HD-GYP" evidence="2">
    <location>
        <begin position="16"/>
        <end position="200"/>
    </location>
</feature>
<dbReference type="Gene3D" id="1.10.3210.10">
    <property type="entry name" value="Hypothetical protein af1432"/>
    <property type="match status" value="1"/>
</dbReference>
<dbReference type="NCBIfam" id="TIGR00277">
    <property type="entry name" value="HDIG"/>
    <property type="match status" value="1"/>
</dbReference>
<dbReference type="InterPro" id="IPR037522">
    <property type="entry name" value="HD_GYP_dom"/>
</dbReference>
<reference evidence="3 4" key="1">
    <citation type="submission" date="2020-08" db="EMBL/GenBank/DDBJ databases">
        <title>Genomic Encyclopedia of Type Strains, Phase IV (KMG-IV): sequencing the most valuable type-strain genomes for metagenomic binning, comparative biology and taxonomic classification.</title>
        <authorList>
            <person name="Goeker M."/>
        </authorList>
    </citation>
    <scope>NUCLEOTIDE SEQUENCE [LARGE SCALE GENOMIC DNA]</scope>
    <source>
        <strain evidence="3 4">DSM 21255</strain>
    </source>
</reference>
<evidence type="ECO:0000313" key="3">
    <source>
        <dbReference type="EMBL" id="MBB6478072.1"/>
    </source>
</evidence>
<dbReference type="GeneID" id="93486394"/>
<dbReference type="GO" id="GO:0016740">
    <property type="term" value="F:transferase activity"/>
    <property type="evidence" value="ECO:0007669"/>
    <property type="project" value="UniProtKB-KW"/>
</dbReference>
<dbReference type="RefSeq" id="WP_034437877.1">
    <property type="nucleotide sequence ID" value="NZ_CABWNB010000004.1"/>
</dbReference>
<keyword evidence="4" id="KW-1185">Reference proteome</keyword>
<dbReference type="OrthoDB" id="9804747at2"/>
<feature type="domain" description="HD" evidence="1">
    <location>
        <begin position="38"/>
        <end position="160"/>
    </location>
</feature>
<evidence type="ECO:0000313" key="4">
    <source>
        <dbReference type="Proteomes" id="UP000591941"/>
    </source>
</evidence>
<dbReference type="Pfam" id="PF13487">
    <property type="entry name" value="HD_5"/>
    <property type="match status" value="1"/>
</dbReference>
<dbReference type="EMBL" id="JACHHI010000005">
    <property type="protein sequence ID" value="MBB6478072.1"/>
    <property type="molecule type" value="Genomic_DNA"/>
</dbReference>
<sequence length="200" mass="22699">MFTLNLMHTAAVYQKDRRELGRVMEPMLFLLRQKSHRLYSHSIQVAHYAASIAAQMGLPATEIETIQSAALLHDIGLLTLPTVALHKMPFLTRREQALYKKHPDLGSNMLETIPACQHIIPYIRHHHERWDGTGFPKHLRGVNIPLGARIIAVADYYEQITNPSAENWAKTKQEALNELFSASGLLFDPSIVRVFIDILS</sequence>
<keyword evidence="3" id="KW-0808">Transferase</keyword>
<dbReference type="PROSITE" id="PS51832">
    <property type="entry name" value="HD_GYP"/>
    <property type="match status" value="1"/>
</dbReference>
<evidence type="ECO:0000259" key="1">
    <source>
        <dbReference type="PROSITE" id="PS51831"/>
    </source>
</evidence>
<evidence type="ECO:0000259" key="2">
    <source>
        <dbReference type="PROSITE" id="PS51832"/>
    </source>
</evidence>
<protein>
    <submittedName>
        <fullName evidence="3">Putative nucleotidyltransferase with HDIG domain</fullName>
    </submittedName>
</protein>
<name>A0A841R6C0_9FIRM</name>
<dbReference type="PANTHER" id="PTHR43155">
    <property type="entry name" value="CYCLIC DI-GMP PHOSPHODIESTERASE PA4108-RELATED"/>
    <property type="match status" value="1"/>
</dbReference>
<organism evidence="3 4">
    <name type="scientific">Negativicoccus succinicivorans</name>
    <dbReference type="NCBI Taxonomy" id="620903"/>
    <lineage>
        <taxon>Bacteria</taxon>
        <taxon>Bacillati</taxon>
        <taxon>Bacillota</taxon>
        <taxon>Negativicutes</taxon>
        <taxon>Veillonellales</taxon>
        <taxon>Veillonellaceae</taxon>
        <taxon>Negativicoccus</taxon>
    </lineage>
</organism>
<dbReference type="AlphaFoldDB" id="A0A841R6C0"/>
<dbReference type="PROSITE" id="PS51831">
    <property type="entry name" value="HD"/>
    <property type="match status" value="1"/>
</dbReference>
<dbReference type="InterPro" id="IPR006674">
    <property type="entry name" value="HD_domain"/>
</dbReference>
<accession>A0A841R6C0</accession>
<dbReference type="InterPro" id="IPR003607">
    <property type="entry name" value="HD/PDEase_dom"/>
</dbReference>
<gene>
    <name evidence="3" type="ORF">HNR45_001133</name>
</gene>
<dbReference type="InterPro" id="IPR006675">
    <property type="entry name" value="HDIG_dom"/>
</dbReference>
<dbReference type="CDD" id="cd00077">
    <property type="entry name" value="HDc"/>
    <property type="match status" value="1"/>
</dbReference>
<dbReference type="SUPFAM" id="SSF109604">
    <property type="entry name" value="HD-domain/PDEase-like"/>
    <property type="match status" value="1"/>
</dbReference>